<comment type="caution">
    <text evidence="2">The sequence shown here is derived from an EMBL/GenBank/DDBJ whole genome shotgun (WGS) entry which is preliminary data.</text>
</comment>
<organism evidence="2 3">
    <name type="scientific">Thanatephorus cucumeris (strain AG1-IA)</name>
    <name type="common">Rice sheath blight fungus</name>
    <name type="synonym">Rhizoctonia solani</name>
    <dbReference type="NCBI Taxonomy" id="983506"/>
    <lineage>
        <taxon>Eukaryota</taxon>
        <taxon>Fungi</taxon>
        <taxon>Dikarya</taxon>
        <taxon>Basidiomycota</taxon>
        <taxon>Agaricomycotina</taxon>
        <taxon>Agaricomycetes</taxon>
        <taxon>Cantharellales</taxon>
        <taxon>Ceratobasidiaceae</taxon>
        <taxon>Rhizoctonia</taxon>
        <taxon>Rhizoctonia solani AG-1</taxon>
    </lineage>
</organism>
<dbReference type="Proteomes" id="UP000011668">
    <property type="component" value="Unassembled WGS sequence"/>
</dbReference>
<protein>
    <submittedName>
        <fullName evidence="2">Uncharacterized protein</fullName>
    </submittedName>
</protein>
<proteinExistence type="predicted"/>
<accession>L8WIN3</accession>
<evidence type="ECO:0000256" key="1">
    <source>
        <dbReference type="SAM" id="MobiDB-lite"/>
    </source>
</evidence>
<sequence length="106" mass="11805">MKGGQLACQTRHGCWFGFPTICVHHFGNAYIGNSWTELHSQPRSPGNLASGARFQEYGKMKRTINIMDRRHLTTVRRQCEPSLNCPHSGGSGSGNSMPDTETKRDI</sequence>
<gene>
    <name evidence="2" type="ORF">AG1IA_09370</name>
</gene>
<dbReference type="EMBL" id="AFRT01003214">
    <property type="protein sequence ID" value="ELU36602.1"/>
    <property type="molecule type" value="Genomic_DNA"/>
</dbReference>
<evidence type="ECO:0000313" key="3">
    <source>
        <dbReference type="Proteomes" id="UP000011668"/>
    </source>
</evidence>
<reference evidence="2 3" key="1">
    <citation type="journal article" date="2013" name="Nat. Commun.">
        <title>The evolution and pathogenic mechanisms of the rice sheath blight pathogen.</title>
        <authorList>
            <person name="Zheng A."/>
            <person name="Lin R."/>
            <person name="Xu L."/>
            <person name="Qin P."/>
            <person name="Tang C."/>
            <person name="Ai P."/>
            <person name="Zhang D."/>
            <person name="Liu Y."/>
            <person name="Sun Z."/>
            <person name="Feng H."/>
            <person name="Wang Y."/>
            <person name="Chen Y."/>
            <person name="Liang X."/>
            <person name="Fu R."/>
            <person name="Li Q."/>
            <person name="Zhang J."/>
            <person name="Yu X."/>
            <person name="Xie Z."/>
            <person name="Ding L."/>
            <person name="Guan P."/>
            <person name="Tang J."/>
            <person name="Liang Y."/>
            <person name="Wang S."/>
            <person name="Deng Q."/>
            <person name="Li S."/>
            <person name="Zhu J."/>
            <person name="Wang L."/>
            <person name="Liu H."/>
            <person name="Li P."/>
        </authorList>
    </citation>
    <scope>NUCLEOTIDE SEQUENCE [LARGE SCALE GENOMIC DNA]</scope>
    <source>
        <strain evidence="3">AG-1 IA</strain>
    </source>
</reference>
<dbReference type="HOGENOM" id="CLU_2224989_0_0_1"/>
<feature type="region of interest" description="Disordered" evidence="1">
    <location>
        <begin position="80"/>
        <end position="106"/>
    </location>
</feature>
<dbReference type="AlphaFoldDB" id="L8WIN3"/>
<name>L8WIN3_THACA</name>
<keyword evidence="3" id="KW-1185">Reference proteome</keyword>
<evidence type="ECO:0000313" key="2">
    <source>
        <dbReference type="EMBL" id="ELU36602.1"/>
    </source>
</evidence>